<feature type="transmembrane region" description="Helical" evidence="5">
    <location>
        <begin position="6"/>
        <end position="27"/>
    </location>
</feature>
<keyword evidence="5" id="KW-1133">Transmembrane helix</keyword>
<keyword evidence="4" id="KW-0572">Peptidoglycan-anchor</keyword>
<keyword evidence="8" id="KW-1185">Reference proteome</keyword>
<evidence type="ECO:0000313" key="8">
    <source>
        <dbReference type="Proteomes" id="UP001597036"/>
    </source>
</evidence>
<dbReference type="InterPro" id="IPR019931">
    <property type="entry name" value="LPXTG_anchor"/>
</dbReference>
<dbReference type="EMBL" id="JBHTHQ010000018">
    <property type="protein sequence ID" value="MFD0704782.1"/>
    <property type="molecule type" value="Genomic_DNA"/>
</dbReference>
<organism evidence="7 8">
    <name type="scientific">Alloscardovia venturai</name>
    <dbReference type="NCBI Taxonomy" id="1769421"/>
    <lineage>
        <taxon>Bacteria</taxon>
        <taxon>Bacillati</taxon>
        <taxon>Actinomycetota</taxon>
        <taxon>Actinomycetes</taxon>
        <taxon>Bifidobacteriales</taxon>
        <taxon>Bifidobacteriaceae</taxon>
        <taxon>Alloscardovia</taxon>
    </lineage>
</organism>
<dbReference type="Proteomes" id="UP001597036">
    <property type="component" value="Unassembled WGS sequence"/>
</dbReference>
<reference evidence="8" key="1">
    <citation type="journal article" date="2019" name="Int. J. Syst. Evol. Microbiol.">
        <title>The Global Catalogue of Microorganisms (GCM) 10K type strain sequencing project: providing services to taxonomists for standard genome sequencing and annotation.</title>
        <authorList>
            <consortium name="The Broad Institute Genomics Platform"/>
            <consortium name="The Broad Institute Genome Sequencing Center for Infectious Disease"/>
            <person name="Wu L."/>
            <person name="Ma J."/>
        </authorList>
    </citation>
    <scope>NUCLEOTIDE SEQUENCE [LARGE SCALE GENOMIC DNA]</scope>
    <source>
        <strain evidence="8">CCM 8604</strain>
    </source>
</reference>
<keyword evidence="2" id="KW-0964">Secreted</keyword>
<evidence type="ECO:0000313" key="7">
    <source>
        <dbReference type="EMBL" id="MFD0704782.1"/>
    </source>
</evidence>
<sequence length="40" mass="4063">MAQTGAQVTSLAVAGLVLAAAGAGLTIRRRWMDIAGKHKA</sequence>
<keyword evidence="5" id="KW-0812">Transmembrane</keyword>
<dbReference type="RefSeq" id="WP_377938502.1">
    <property type="nucleotide sequence ID" value="NZ_JBHTHQ010000018.1"/>
</dbReference>
<evidence type="ECO:0000259" key="6">
    <source>
        <dbReference type="Pfam" id="PF00746"/>
    </source>
</evidence>
<comment type="caution">
    <text evidence="7">The sequence shown here is derived from an EMBL/GenBank/DDBJ whole genome shotgun (WGS) entry which is preliminary data.</text>
</comment>
<protein>
    <submittedName>
        <fullName evidence="7">LPXTG cell wall anchor domain-containing protein</fullName>
    </submittedName>
</protein>
<evidence type="ECO:0000256" key="2">
    <source>
        <dbReference type="ARBA" id="ARBA00022525"/>
    </source>
</evidence>
<evidence type="ECO:0000256" key="5">
    <source>
        <dbReference type="SAM" id="Phobius"/>
    </source>
</evidence>
<proteinExistence type="predicted"/>
<dbReference type="NCBIfam" id="TIGR01167">
    <property type="entry name" value="LPXTG_anchor"/>
    <property type="match status" value="1"/>
</dbReference>
<evidence type="ECO:0000256" key="1">
    <source>
        <dbReference type="ARBA" id="ARBA00022512"/>
    </source>
</evidence>
<dbReference type="Pfam" id="PF00746">
    <property type="entry name" value="Gram_pos_anchor"/>
    <property type="match status" value="1"/>
</dbReference>
<evidence type="ECO:0000256" key="3">
    <source>
        <dbReference type="ARBA" id="ARBA00022729"/>
    </source>
</evidence>
<evidence type="ECO:0000256" key="4">
    <source>
        <dbReference type="ARBA" id="ARBA00023088"/>
    </source>
</evidence>
<gene>
    <name evidence="7" type="ORF">ACFQY8_03340</name>
</gene>
<keyword evidence="1" id="KW-0134">Cell wall</keyword>
<accession>A0ABW2Y3F2</accession>
<keyword evidence="3" id="KW-0732">Signal</keyword>
<feature type="domain" description="Gram-positive cocci surface proteins LPxTG" evidence="6">
    <location>
        <begin position="3"/>
        <end position="30"/>
    </location>
</feature>
<name>A0ABW2Y3F2_9BIFI</name>
<keyword evidence="5" id="KW-0472">Membrane</keyword>